<proteinExistence type="predicted"/>
<feature type="transmembrane region" description="Helical" evidence="1">
    <location>
        <begin position="12"/>
        <end position="29"/>
    </location>
</feature>
<keyword evidence="1" id="KW-0812">Transmembrane</keyword>
<dbReference type="RefSeq" id="WP_093651232.1">
    <property type="nucleotide sequence ID" value="NZ_CTEN01000004.1"/>
</dbReference>
<protein>
    <submittedName>
        <fullName evidence="2">Uncharacterized protein</fullName>
    </submittedName>
</protein>
<dbReference type="EMBL" id="CTEN01000004">
    <property type="protein sequence ID" value="CQR25709.1"/>
    <property type="molecule type" value="Genomic_DNA"/>
</dbReference>
<gene>
    <name evidence="2" type="ORF">BN1356_02051</name>
</gene>
<feature type="transmembrane region" description="Helical" evidence="1">
    <location>
        <begin position="35"/>
        <end position="59"/>
    </location>
</feature>
<feature type="transmembrane region" description="Helical" evidence="1">
    <location>
        <begin position="74"/>
        <end position="92"/>
    </location>
</feature>
<dbReference type="Proteomes" id="UP000198604">
    <property type="component" value="Unassembled WGS sequence"/>
</dbReference>
<dbReference type="AlphaFoldDB" id="A0A0E4CTH2"/>
<sequence length="125" mass="14630">MKNQKQVIHQCKKFSIMMTFLALLFFFGAQRYESMFFSFGLMVLTLIHMFYLILVYYLIKINQLSFQIFQQKKIAELILASIAVFVTVLAFLTEGLDGNLFLMLANSVLLFFIRLVFLMTKSDPQ</sequence>
<evidence type="ECO:0000256" key="1">
    <source>
        <dbReference type="SAM" id="Phobius"/>
    </source>
</evidence>
<name>A0A0E4CTH2_9STRE</name>
<keyword evidence="3" id="KW-1185">Reference proteome</keyword>
<keyword evidence="1" id="KW-1133">Transmembrane helix</keyword>
<keyword evidence="1" id="KW-0472">Membrane</keyword>
<reference evidence="3" key="1">
    <citation type="submission" date="2015-03" db="EMBL/GenBank/DDBJ databases">
        <authorList>
            <person name="Urmite Genomes"/>
        </authorList>
    </citation>
    <scope>NUCLEOTIDE SEQUENCE [LARGE SCALE GENOMIC DNA]</scope>
    <source>
        <strain evidence="3">FF10</strain>
    </source>
</reference>
<evidence type="ECO:0000313" key="3">
    <source>
        <dbReference type="Proteomes" id="UP000198604"/>
    </source>
</evidence>
<accession>A0A0E4CTH2</accession>
<evidence type="ECO:0000313" key="2">
    <source>
        <dbReference type="EMBL" id="CQR25709.1"/>
    </source>
</evidence>
<dbReference type="STRING" id="1608583.BN1356_02051"/>
<organism evidence="2 3">
    <name type="scientific">Streptococcus varani</name>
    <dbReference type="NCBI Taxonomy" id="1608583"/>
    <lineage>
        <taxon>Bacteria</taxon>
        <taxon>Bacillati</taxon>
        <taxon>Bacillota</taxon>
        <taxon>Bacilli</taxon>
        <taxon>Lactobacillales</taxon>
        <taxon>Streptococcaceae</taxon>
        <taxon>Streptococcus</taxon>
    </lineage>
</organism>
<feature type="transmembrane region" description="Helical" evidence="1">
    <location>
        <begin position="98"/>
        <end position="117"/>
    </location>
</feature>